<dbReference type="PANTHER" id="PTHR34502:SF5">
    <property type="entry name" value="DUF6594 DOMAIN-CONTAINING PROTEIN"/>
    <property type="match status" value="1"/>
</dbReference>
<keyword evidence="1" id="KW-1133">Transmembrane helix</keyword>
<evidence type="ECO:0000313" key="4">
    <source>
        <dbReference type="Proteomes" id="UP001172101"/>
    </source>
</evidence>
<dbReference type="Proteomes" id="UP001172101">
    <property type="component" value="Unassembled WGS sequence"/>
</dbReference>
<reference evidence="3" key="1">
    <citation type="submission" date="2023-06" db="EMBL/GenBank/DDBJ databases">
        <title>Genome-scale phylogeny and comparative genomics of the fungal order Sordariales.</title>
        <authorList>
            <consortium name="Lawrence Berkeley National Laboratory"/>
            <person name="Hensen N."/>
            <person name="Bonometti L."/>
            <person name="Westerberg I."/>
            <person name="Brannstrom I.O."/>
            <person name="Guillou S."/>
            <person name="Cros-Aarteil S."/>
            <person name="Calhoun S."/>
            <person name="Haridas S."/>
            <person name="Kuo A."/>
            <person name="Mondo S."/>
            <person name="Pangilinan J."/>
            <person name="Riley R."/>
            <person name="LaButti K."/>
            <person name="Andreopoulos B."/>
            <person name="Lipzen A."/>
            <person name="Chen C."/>
            <person name="Yanf M."/>
            <person name="Daum C."/>
            <person name="Ng V."/>
            <person name="Clum A."/>
            <person name="Steindorff A."/>
            <person name="Ohm R."/>
            <person name="Martin F."/>
            <person name="Silar P."/>
            <person name="Natvig D."/>
            <person name="Lalanne C."/>
            <person name="Gautier V."/>
            <person name="Ament-velasquez S.L."/>
            <person name="Kruys A."/>
            <person name="Hutchinson M.I."/>
            <person name="Powell A.J."/>
            <person name="Barry K."/>
            <person name="Miller A.N."/>
            <person name="Grigoriev I.V."/>
            <person name="Debuchy R."/>
            <person name="Gladieux P."/>
            <person name="Thoren M.H."/>
            <person name="Johannesson H."/>
        </authorList>
    </citation>
    <scope>NUCLEOTIDE SEQUENCE</scope>
    <source>
        <strain evidence="3">SMH2392-1A</strain>
    </source>
</reference>
<dbReference type="GeneID" id="85328787"/>
<protein>
    <recommendedName>
        <fullName evidence="2">DUF6594 domain-containing protein</fullName>
    </recommendedName>
</protein>
<gene>
    <name evidence="3" type="ORF">B0T26DRAFT_752399</name>
</gene>
<dbReference type="PANTHER" id="PTHR34502">
    <property type="entry name" value="DUF6594 DOMAIN-CONTAINING PROTEIN-RELATED"/>
    <property type="match status" value="1"/>
</dbReference>
<dbReference type="EMBL" id="JAUIRO010000004">
    <property type="protein sequence ID" value="KAK0718482.1"/>
    <property type="molecule type" value="Genomic_DNA"/>
</dbReference>
<comment type="caution">
    <text evidence="3">The sequence shown here is derived from an EMBL/GenBank/DDBJ whole genome shotgun (WGS) entry which is preliminary data.</text>
</comment>
<feature type="domain" description="DUF6594" evidence="2">
    <location>
        <begin position="1"/>
        <end position="166"/>
    </location>
</feature>
<organism evidence="3 4">
    <name type="scientific">Lasiosphaeria miniovina</name>
    <dbReference type="NCBI Taxonomy" id="1954250"/>
    <lineage>
        <taxon>Eukaryota</taxon>
        <taxon>Fungi</taxon>
        <taxon>Dikarya</taxon>
        <taxon>Ascomycota</taxon>
        <taxon>Pezizomycotina</taxon>
        <taxon>Sordariomycetes</taxon>
        <taxon>Sordariomycetidae</taxon>
        <taxon>Sordariales</taxon>
        <taxon>Lasiosphaeriaceae</taxon>
        <taxon>Lasiosphaeria</taxon>
    </lineage>
</organism>
<evidence type="ECO:0000259" key="2">
    <source>
        <dbReference type="Pfam" id="PF20237"/>
    </source>
</evidence>
<feature type="transmembrane region" description="Helical" evidence="1">
    <location>
        <begin position="137"/>
        <end position="154"/>
    </location>
</feature>
<keyword evidence="1" id="KW-0812">Transmembrane</keyword>
<evidence type="ECO:0000256" key="1">
    <source>
        <dbReference type="SAM" id="Phobius"/>
    </source>
</evidence>
<dbReference type="InterPro" id="IPR046529">
    <property type="entry name" value="DUF6594"/>
</dbReference>
<feature type="transmembrane region" description="Helical" evidence="1">
    <location>
        <begin position="110"/>
        <end position="131"/>
    </location>
</feature>
<dbReference type="RefSeq" id="XP_060297275.1">
    <property type="nucleotide sequence ID" value="XM_060445517.1"/>
</dbReference>
<proteinExistence type="predicted"/>
<evidence type="ECO:0000313" key="3">
    <source>
        <dbReference type="EMBL" id="KAK0718482.1"/>
    </source>
</evidence>
<accession>A0AA40AMK1</accession>
<sequence length="168" mass="18787">MSKPHRRKLADMYNWMKRSTLGNISITSYDRDIFKNQDEDPLVSLDPSESDTFTSWVQDHLMQIYHRFGGRYLAIRLTALPPRRPTPNTSPHLRGTVTYSEPVIKQVTRLVTVTVACAVPIGAIFALHFVVDTTARLGIVFAMSVVFALCMALMTSATTHGIFSATPT</sequence>
<dbReference type="AlphaFoldDB" id="A0AA40AMK1"/>
<dbReference type="Pfam" id="PF20237">
    <property type="entry name" value="DUF6594"/>
    <property type="match status" value="1"/>
</dbReference>
<name>A0AA40AMK1_9PEZI</name>
<keyword evidence="1" id="KW-0472">Membrane</keyword>
<keyword evidence="4" id="KW-1185">Reference proteome</keyword>